<feature type="compositionally biased region" description="Basic and acidic residues" evidence="1">
    <location>
        <begin position="212"/>
        <end position="226"/>
    </location>
</feature>
<accession>A0A918U7W8</accession>
<gene>
    <name evidence="2" type="ORF">GCM10010358_69900</name>
</gene>
<comment type="caution">
    <text evidence="2">The sequence shown here is derived from an EMBL/GenBank/DDBJ whole genome shotgun (WGS) entry which is preliminary data.</text>
</comment>
<reference evidence="2" key="2">
    <citation type="submission" date="2020-09" db="EMBL/GenBank/DDBJ databases">
        <authorList>
            <person name="Sun Q."/>
            <person name="Ohkuma M."/>
        </authorList>
    </citation>
    <scope>NUCLEOTIDE SEQUENCE</scope>
    <source>
        <strain evidence="2">JCM 4790</strain>
    </source>
</reference>
<feature type="region of interest" description="Disordered" evidence="1">
    <location>
        <begin position="191"/>
        <end position="226"/>
    </location>
</feature>
<evidence type="ECO:0000313" key="2">
    <source>
        <dbReference type="EMBL" id="GGY06651.1"/>
    </source>
</evidence>
<keyword evidence="3" id="KW-1185">Reference proteome</keyword>
<name>A0A918U7W8_9ACTN</name>
<organism evidence="2 3">
    <name type="scientific">Streptomyces minutiscleroticus</name>
    <dbReference type="NCBI Taxonomy" id="68238"/>
    <lineage>
        <taxon>Bacteria</taxon>
        <taxon>Bacillati</taxon>
        <taxon>Actinomycetota</taxon>
        <taxon>Actinomycetes</taxon>
        <taxon>Kitasatosporales</taxon>
        <taxon>Streptomycetaceae</taxon>
        <taxon>Streptomyces</taxon>
    </lineage>
</organism>
<protein>
    <submittedName>
        <fullName evidence="2">Uncharacterized protein</fullName>
    </submittedName>
</protein>
<dbReference type="AlphaFoldDB" id="A0A918U7W8"/>
<reference evidence="2" key="1">
    <citation type="journal article" date="2014" name="Int. J. Syst. Evol. Microbiol.">
        <title>Complete genome sequence of Corynebacterium casei LMG S-19264T (=DSM 44701T), isolated from a smear-ripened cheese.</title>
        <authorList>
            <consortium name="US DOE Joint Genome Institute (JGI-PGF)"/>
            <person name="Walter F."/>
            <person name="Albersmeier A."/>
            <person name="Kalinowski J."/>
            <person name="Ruckert C."/>
        </authorList>
    </citation>
    <scope>NUCLEOTIDE SEQUENCE</scope>
    <source>
        <strain evidence="2">JCM 4790</strain>
    </source>
</reference>
<feature type="region of interest" description="Disordered" evidence="1">
    <location>
        <begin position="48"/>
        <end position="100"/>
    </location>
</feature>
<dbReference type="Proteomes" id="UP000619244">
    <property type="component" value="Unassembled WGS sequence"/>
</dbReference>
<sequence>MVCPVVWPTPDQTMGQTTVRRLGNGSLRTERAAAGRCAPDTACCSSNRYSSAHPPDHTRVRSRSWGSAQSTAHAWRPVRTRAGSLRNGPVAPAHSGLRSAHHAGGRCVREDCARATTAAGAAVLSDRDRWSGLVVCGLVAGARWTASHGTHPSRDAPAAGRTQSHAAEPEPCTATRQPLPAVRARAVLPGRYRPGDQHLRGRGRFPAPPDIRQPDGARIHDRLAPGRRPGEIVPLATLTHELGGDADWPEVGDWETVITDLVRLIRTGRCDALSLGLPSIARALLCTGPYSQVRAYDRTAGQYRAFGPAERAEVLAGIGSHLLHKEAGRPLWPGEGLLTPLGQH</sequence>
<evidence type="ECO:0000256" key="1">
    <source>
        <dbReference type="SAM" id="MobiDB-lite"/>
    </source>
</evidence>
<dbReference type="EMBL" id="BMVU01000059">
    <property type="protein sequence ID" value="GGY06651.1"/>
    <property type="molecule type" value="Genomic_DNA"/>
</dbReference>
<feature type="region of interest" description="Disordered" evidence="1">
    <location>
        <begin position="146"/>
        <end position="178"/>
    </location>
</feature>
<evidence type="ECO:0000313" key="3">
    <source>
        <dbReference type="Proteomes" id="UP000619244"/>
    </source>
</evidence>
<proteinExistence type="predicted"/>